<dbReference type="CDD" id="cd10434">
    <property type="entry name" value="GIY-YIG_UvrC_Cho"/>
    <property type="match status" value="1"/>
</dbReference>
<evidence type="ECO:0000259" key="8">
    <source>
        <dbReference type="PROSITE" id="PS50165"/>
    </source>
</evidence>
<dbReference type="AlphaFoldDB" id="A0A846TVZ8"/>
<gene>
    <name evidence="6 9" type="primary">uvrC</name>
    <name evidence="9" type="ORF">HER12_00990</name>
</gene>
<dbReference type="InterPro" id="IPR010994">
    <property type="entry name" value="RuvA_2-like"/>
</dbReference>
<comment type="similarity">
    <text evidence="6">Belongs to the UvrC family.</text>
</comment>
<dbReference type="NCBIfam" id="TIGR00194">
    <property type="entry name" value="uvrC"/>
    <property type="match status" value="1"/>
</dbReference>
<dbReference type="GO" id="GO:0009380">
    <property type="term" value="C:excinuclease repair complex"/>
    <property type="evidence" value="ECO:0007669"/>
    <property type="project" value="InterPro"/>
</dbReference>
<sequence length="589" mass="68809">MKKNQVLMQEIKNLPNVPGCYIFKNSNDEIIYVGKAKALKKRVNSYVNKVNNYKTMQLVNDIRSLDFITTTNEKEALILEQTLIKQYHPKYNILLADDKRYPYIQVTNEKDPQYRYVRKASRDQGRYYGPFPDGTGAREILKLLERIIPLRKCAGNLGKACLYYHLGQCSGACFKEVPWSYYQEQISKIDQFFKGNVSEIKKQLQNSMMVSSDNLQFEAANRIKTLLEKIDIFLSQQLVEFQDFSNRDFINFIQEDNLISVVTLFYRNGKLQAKDEQVAKNNYLDMQDFIRNYCSQLYSKNTLPQEIYLPHEIELEELKLLFENVKFIHPVKGKKEQILAIAKTNAVYAWKNYLEKAKREEVNMMKVLAQWLKMKTLNHLEVFDVSNLYQNASVGAMIVYKEGKPSFNDYRRFLLNPESKGDYQRFGEMIYRRYHSLLVNKQPLPDLIIVDGGKPQISATLEQLKLLNLEIPIIGLVKNRKHQTDRVLTDKFQVVHIPKNDICFLFLANLQDQVHNYAIKYHKMKRSQSMINSFLATVPGIGPKLQKDILAKFPDFKSLQAASYDELKQVVKSTVVLKKLWTELHSFVK</sequence>
<evidence type="ECO:0000256" key="6">
    <source>
        <dbReference type="HAMAP-Rule" id="MF_00203"/>
    </source>
</evidence>
<name>A0A846TVZ8_9MOLU</name>
<keyword evidence="3 6" id="KW-0228">DNA excision</keyword>
<dbReference type="GO" id="GO:0009381">
    <property type="term" value="F:excinuclease ABC activity"/>
    <property type="evidence" value="ECO:0007669"/>
    <property type="project" value="UniProtKB-UniRule"/>
</dbReference>
<proteinExistence type="inferred from homology"/>
<dbReference type="SUPFAM" id="SSF46600">
    <property type="entry name" value="C-terminal UvrC-binding domain of UvrB"/>
    <property type="match status" value="1"/>
</dbReference>
<dbReference type="PROSITE" id="PS50165">
    <property type="entry name" value="UVRC"/>
    <property type="match status" value="1"/>
</dbReference>
<dbReference type="Gene3D" id="3.40.1440.10">
    <property type="entry name" value="GIY-YIG endonuclease"/>
    <property type="match status" value="1"/>
</dbReference>
<keyword evidence="4 6" id="KW-0267">Excision nuclease</keyword>
<feature type="domain" description="GIY-YIG" evidence="7">
    <location>
        <begin position="16"/>
        <end position="93"/>
    </location>
</feature>
<feature type="domain" description="UvrC family homology region profile" evidence="8">
    <location>
        <begin position="249"/>
        <end position="462"/>
    </location>
</feature>
<keyword evidence="10" id="KW-1185">Reference proteome</keyword>
<dbReference type="InterPro" id="IPR038476">
    <property type="entry name" value="UvrC_RNase_H_dom_sf"/>
</dbReference>
<comment type="function">
    <text evidence="6">The UvrABC repair system catalyzes the recognition and processing of DNA lesions. UvrC both incises the 5' and 3' sides of the lesion. The N-terminal half is responsible for the 3' incision and the C-terminal half is responsible for the 5' incision.</text>
</comment>
<evidence type="ECO:0000313" key="10">
    <source>
        <dbReference type="Proteomes" id="UP000584587"/>
    </source>
</evidence>
<evidence type="ECO:0000256" key="2">
    <source>
        <dbReference type="ARBA" id="ARBA00022763"/>
    </source>
</evidence>
<evidence type="ECO:0000256" key="4">
    <source>
        <dbReference type="ARBA" id="ARBA00022881"/>
    </source>
</evidence>
<comment type="subunit">
    <text evidence="6">Interacts with UvrB in an incision complex.</text>
</comment>
<dbReference type="GO" id="GO:0009432">
    <property type="term" value="P:SOS response"/>
    <property type="evidence" value="ECO:0007669"/>
    <property type="project" value="UniProtKB-UniRule"/>
</dbReference>
<keyword evidence="2 6" id="KW-0227">DNA damage</keyword>
<dbReference type="Proteomes" id="UP000584587">
    <property type="component" value="Unassembled WGS sequence"/>
</dbReference>
<comment type="subcellular location">
    <subcellularLocation>
        <location evidence="6">Cytoplasm</location>
    </subcellularLocation>
</comment>
<evidence type="ECO:0000256" key="3">
    <source>
        <dbReference type="ARBA" id="ARBA00022769"/>
    </source>
</evidence>
<keyword evidence="5 6" id="KW-0234">DNA repair</keyword>
<dbReference type="FunFam" id="3.40.1440.10:FF:000001">
    <property type="entry name" value="UvrABC system protein C"/>
    <property type="match status" value="1"/>
</dbReference>
<dbReference type="InterPro" id="IPR004791">
    <property type="entry name" value="UvrC"/>
</dbReference>
<keyword evidence="6" id="KW-0742">SOS response</keyword>
<dbReference type="Pfam" id="PF08459">
    <property type="entry name" value="UvrC_RNaseH_dom"/>
    <property type="match status" value="1"/>
</dbReference>
<dbReference type="SUPFAM" id="SSF82771">
    <property type="entry name" value="GIY-YIG endonuclease"/>
    <property type="match status" value="1"/>
</dbReference>
<dbReference type="SMART" id="SM00465">
    <property type="entry name" value="GIYc"/>
    <property type="match status" value="1"/>
</dbReference>
<dbReference type="GO" id="GO:0005737">
    <property type="term" value="C:cytoplasm"/>
    <property type="evidence" value="ECO:0007669"/>
    <property type="project" value="UniProtKB-SubCell"/>
</dbReference>
<evidence type="ECO:0000256" key="5">
    <source>
        <dbReference type="ARBA" id="ARBA00023204"/>
    </source>
</evidence>
<evidence type="ECO:0000313" key="9">
    <source>
        <dbReference type="EMBL" id="NKE38332.1"/>
    </source>
</evidence>
<evidence type="ECO:0000259" key="7">
    <source>
        <dbReference type="PROSITE" id="PS50164"/>
    </source>
</evidence>
<dbReference type="InterPro" id="IPR000305">
    <property type="entry name" value="GIY-YIG_endonuc"/>
</dbReference>
<evidence type="ECO:0000256" key="1">
    <source>
        <dbReference type="ARBA" id="ARBA00022490"/>
    </source>
</evidence>
<dbReference type="Gene3D" id="3.30.420.340">
    <property type="entry name" value="UvrC, RNAse H endonuclease domain"/>
    <property type="match status" value="1"/>
</dbReference>
<dbReference type="InterPro" id="IPR001162">
    <property type="entry name" value="UvrC_RNase_H_dom"/>
</dbReference>
<dbReference type="Pfam" id="PF22920">
    <property type="entry name" value="UvrC_RNaseH"/>
    <property type="match status" value="1"/>
</dbReference>
<protein>
    <recommendedName>
        <fullName evidence="6">UvrABC system protein C</fullName>
        <shortName evidence="6">Protein UvrC</shortName>
    </recommendedName>
    <alternativeName>
        <fullName evidence="6">Excinuclease ABC subunit C</fullName>
    </alternativeName>
</protein>
<organism evidence="9 10">
    <name type="scientific">Spiroplasma platyhelix PALS-1</name>
    <dbReference type="NCBI Taxonomy" id="1276218"/>
    <lineage>
        <taxon>Bacteria</taxon>
        <taxon>Bacillati</taxon>
        <taxon>Mycoplasmatota</taxon>
        <taxon>Mollicutes</taxon>
        <taxon>Entomoplasmatales</taxon>
        <taxon>Spiroplasmataceae</taxon>
        <taxon>Spiroplasma</taxon>
    </lineage>
</organism>
<dbReference type="HAMAP" id="MF_00203">
    <property type="entry name" value="UvrC"/>
    <property type="match status" value="1"/>
</dbReference>
<comment type="caution">
    <text evidence="9">The sequence shown here is derived from an EMBL/GenBank/DDBJ whole genome shotgun (WGS) entry which is preliminary data.</text>
</comment>
<dbReference type="Pfam" id="PF01541">
    <property type="entry name" value="GIY-YIG"/>
    <property type="match status" value="1"/>
</dbReference>
<dbReference type="PANTHER" id="PTHR30562">
    <property type="entry name" value="UVRC/OXIDOREDUCTASE"/>
    <property type="match status" value="1"/>
</dbReference>
<dbReference type="InterPro" id="IPR047296">
    <property type="entry name" value="GIY-YIG_UvrC_Cho"/>
</dbReference>
<dbReference type="Gene3D" id="1.10.150.20">
    <property type="entry name" value="5' to 3' exonuclease, C-terminal subdomain"/>
    <property type="match status" value="1"/>
</dbReference>
<dbReference type="InterPro" id="IPR035901">
    <property type="entry name" value="GIY-YIG_endonuc_sf"/>
</dbReference>
<dbReference type="RefSeq" id="WP_168104804.1">
    <property type="nucleotide sequence ID" value="NZ_CP051215.1"/>
</dbReference>
<dbReference type="GO" id="GO:0003677">
    <property type="term" value="F:DNA binding"/>
    <property type="evidence" value="ECO:0007669"/>
    <property type="project" value="UniProtKB-UniRule"/>
</dbReference>
<dbReference type="PANTHER" id="PTHR30562:SF1">
    <property type="entry name" value="UVRABC SYSTEM PROTEIN C"/>
    <property type="match status" value="1"/>
</dbReference>
<reference evidence="9 10" key="1">
    <citation type="submission" date="2020-04" db="EMBL/GenBank/DDBJ databases">
        <title>Complete genome sequence of Spiroplasma platyhelix ATCC 51748, an insect isolate.</title>
        <authorList>
            <person name="Green E.A."/>
            <person name="Klassen J.L."/>
        </authorList>
    </citation>
    <scope>NUCLEOTIDE SEQUENCE [LARGE SCALE GENOMIC DNA]</scope>
    <source>
        <strain evidence="9 10">PALS-1</strain>
    </source>
</reference>
<dbReference type="SUPFAM" id="SSF47781">
    <property type="entry name" value="RuvA domain 2-like"/>
    <property type="match status" value="1"/>
</dbReference>
<dbReference type="InterPro" id="IPR036876">
    <property type="entry name" value="UVR_dom_sf"/>
</dbReference>
<dbReference type="EMBL" id="JAAVVK010000001">
    <property type="protein sequence ID" value="NKE38332.1"/>
    <property type="molecule type" value="Genomic_DNA"/>
</dbReference>
<accession>A0A846TVZ8</accession>
<keyword evidence="1 6" id="KW-0963">Cytoplasm</keyword>
<dbReference type="InterPro" id="IPR050066">
    <property type="entry name" value="UvrABC_protein_C"/>
</dbReference>
<dbReference type="GO" id="GO:0006289">
    <property type="term" value="P:nucleotide-excision repair"/>
    <property type="evidence" value="ECO:0007669"/>
    <property type="project" value="UniProtKB-UniRule"/>
</dbReference>
<dbReference type="PROSITE" id="PS50164">
    <property type="entry name" value="GIY_YIG"/>
    <property type="match status" value="1"/>
</dbReference>